<dbReference type="RefSeq" id="WP_132460805.1">
    <property type="nucleotide sequence ID" value="NZ_SLXP01000002.1"/>
</dbReference>
<evidence type="ECO:0000313" key="2">
    <source>
        <dbReference type="Proteomes" id="UP000294835"/>
    </source>
</evidence>
<accession>A0A4R2Q315</accession>
<dbReference type="Proteomes" id="UP000294835">
    <property type="component" value="Unassembled WGS sequence"/>
</dbReference>
<dbReference type="OrthoDB" id="7409377at2"/>
<keyword evidence="2" id="KW-1185">Reference proteome</keyword>
<evidence type="ECO:0000313" key="1">
    <source>
        <dbReference type="EMBL" id="TCP42937.1"/>
    </source>
</evidence>
<sequence>MTPEKLVYMANQIATAFARLPEDAAVAAIADHIDAFWDPRMRAHLLDLVEAGAPDLSPRVAAAAGRIRKPEAA</sequence>
<dbReference type="InterPro" id="IPR021074">
    <property type="entry name" value="Formate_DH_dsu"/>
</dbReference>
<reference evidence="1 2" key="1">
    <citation type="submission" date="2019-03" db="EMBL/GenBank/DDBJ databases">
        <title>Genomic Encyclopedia of Type Strains, Phase IV (KMG-IV): sequencing the most valuable type-strain genomes for metagenomic binning, comparative biology and taxonomic classification.</title>
        <authorList>
            <person name="Goeker M."/>
        </authorList>
    </citation>
    <scope>NUCLEOTIDE SEQUENCE [LARGE SCALE GENOMIC DNA]</scope>
    <source>
        <strain evidence="1 2">DSM 18063</strain>
    </source>
</reference>
<proteinExistence type="predicted"/>
<gene>
    <name evidence="1" type="ORF">EV662_102128</name>
</gene>
<dbReference type="Pfam" id="PF11390">
    <property type="entry name" value="FdsD"/>
    <property type="match status" value="1"/>
</dbReference>
<name>A0A4R2Q315_9RHOB</name>
<organism evidence="1 2">
    <name type="scientific">Rhodovulum marinum</name>
    <dbReference type="NCBI Taxonomy" id="320662"/>
    <lineage>
        <taxon>Bacteria</taxon>
        <taxon>Pseudomonadati</taxon>
        <taxon>Pseudomonadota</taxon>
        <taxon>Alphaproteobacteria</taxon>
        <taxon>Rhodobacterales</taxon>
        <taxon>Paracoccaceae</taxon>
        <taxon>Rhodovulum</taxon>
    </lineage>
</organism>
<dbReference type="AlphaFoldDB" id="A0A4R2Q315"/>
<protein>
    <submittedName>
        <fullName evidence="1">Formate dehydrogenase delta subunit</fullName>
    </submittedName>
</protein>
<dbReference type="EMBL" id="SLXP01000002">
    <property type="protein sequence ID" value="TCP42937.1"/>
    <property type="molecule type" value="Genomic_DNA"/>
</dbReference>
<comment type="caution">
    <text evidence="1">The sequence shown here is derived from an EMBL/GenBank/DDBJ whole genome shotgun (WGS) entry which is preliminary data.</text>
</comment>